<dbReference type="PANTHER" id="PTHR30168:SF0">
    <property type="entry name" value="INNER MEMBRANE PROTEIN"/>
    <property type="match status" value="1"/>
</dbReference>
<comment type="subcellular location">
    <subcellularLocation>
        <location evidence="1">Membrane</location>
        <topology evidence="1">Single-pass membrane protein</topology>
    </subcellularLocation>
</comment>
<keyword evidence="4 6" id="KW-0472">Membrane</keyword>
<evidence type="ECO:0000256" key="4">
    <source>
        <dbReference type="ARBA" id="ARBA00023136"/>
    </source>
</evidence>
<name>A0ABN2KB91_9MICO</name>
<dbReference type="SUPFAM" id="SSF55486">
    <property type="entry name" value="Metalloproteases ('zincins'), catalytic domain"/>
    <property type="match status" value="1"/>
</dbReference>
<protein>
    <submittedName>
        <fullName evidence="7">Neutral zinc metallopeptidase</fullName>
    </submittedName>
</protein>
<evidence type="ECO:0000256" key="3">
    <source>
        <dbReference type="ARBA" id="ARBA00022989"/>
    </source>
</evidence>
<dbReference type="Proteomes" id="UP001501475">
    <property type="component" value="Unassembled WGS sequence"/>
</dbReference>
<feature type="region of interest" description="Disordered" evidence="5">
    <location>
        <begin position="250"/>
        <end position="273"/>
    </location>
</feature>
<keyword evidence="8" id="KW-1185">Reference proteome</keyword>
<evidence type="ECO:0000256" key="5">
    <source>
        <dbReference type="SAM" id="MobiDB-lite"/>
    </source>
</evidence>
<feature type="compositionally biased region" description="Polar residues" evidence="5">
    <location>
        <begin position="1"/>
        <end position="13"/>
    </location>
</feature>
<dbReference type="Pfam" id="PF04228">
    <property type="entry name" value="Zn_peptidase"/>
    <property type="match status" value="1"/>
</dbReference>
<feature type="transmembrane region" description="Helical" evidence="6">
    <location>
        <begin position="26"/>
        <end position="46"/>
    </location>
</feature>
<dbReference type="EMBL" id="BAAAPN010000028">
    <property type="protein sequence ID" value="GAA1752237.1"/>
    <property type="molecule type" value="Genomic_DNA"/>
</dbReference>
<proteinExistence type="predicted"/>
<keyword evidence="3 6" id="KW-1133">Transmembrane helix</keyword>
<reference evidence="7 8" key="1">
    <citation type="journal article" date="2019" name="Int. J. Syst. Evol. Microbiol.">
        <title>The Global Catalogue of Microorganisms (GCM) 10K type strain sequencing project: providing services to taxonomists for standard genome sequencing and annotation.</title>
        <authorList>
            <consortium name="The Broad Institute Genomics Platform"/>
            <consortium name="The Broad Institute Genome Sequencing Center for Infectious Disease"/>
            <person name="Wu L."/>
            <person name="Ma J."/>
        </authorList>
    </citation>
    <scope>NUCLEOTIDE SEQUENCE [LARGE SCALE GENOMIC DNA]</scope>
    <source>
        <strain evidence="7 8">JCM 15591</strain>
    </source>
</reference>
<evidence type="ECO:0000256" key="6">
    <source>
        <dbReference type="SAM" id="Phobius"/>
    </source>
</evidence>
<evidence type="ECO:0000256" key="2">
    <source>
        <dbReference type="ARBA" id="ARBA00022692"/>
    </source>
</evidence>
<organism evidence="7 8">
    <name type="scientific">Nostocoides vanveenii</name>
    <dbReference type="NCBI Taxonomy" id="330835"/>
    <lineage>
        <taxon>Bacteria</taxon>
        <taxon>Bacillati</taxon>
        <taxon>Actinomycetota</taxon>
        <taxon>Actinomycetes</taxon>
        <taxon>Micrococcales</taxon>
        <taxon>Intrasporangiaceae</taxon>
        <taxon>Nostocoides</taxon>
    </lineage>
</organism>
<gene>
    <name evidence="7" type="ORF">GCM10009810_10410</name>
</gene>
<accession>A0ABN2KB91</accession>
<evidence type="ECO:0000256" key="1">
    <source>
        <dbReference type="ARBA" id="ARBA00004167"/>
    </source>
</evidence>
<sequence length="306" mass="32126">MSFNDDVQLDTSSIGSGGGGGGGRGGLVVGGGIGGLILAIIIMLLGGNPGSLGGDQTGSDPNAQNVDSSAIQQQCKTGADANKYAECRIVGTVNSAKSFWSDELPRYGKQFREPGTIIYSGATQSACGTASNQVGPFYCPLDEKIYIDASFFDLLTQRFGADDGALAQEYVVAHEYGHHIQNILGLLGRAQQDPQGETSGAVRIELMADCFAGMWAGHASSTKDATGTTYLKPLTETDIRSALSAASAVGDDQIQEKTQGRVTPESWTHGSAEGRQRWFIQGMKAGDDINKCNTFNVNDPNTQVVS</sequence>
<keyword evidence="2 6" id="KW-0812">Transmembrane</keyword>
<dbReference type="RefSeq" id="WP_344063092.1">
    <property type="nucleotide sequence ID" value="NZ_BAAAPN010000028.1"/>
</dbReference>
<dbReference type="PANTHER" id="PTHR30168">
    <property type="entry name" value="PUTATIVE MEMBRANE PROTEIN YPFJ"/>
    <property type="match status" value="1"/>
</dbReference>
<evidence type="ECO:0000313" key="7">
    <source>
        <dbReference type="EMBL" id="GAA1752237.1"/>
    </source>
</evidence>
<dbReference type="InterPro" id="IPR007343">
    <property type="entry name" value="Uncharacterised_pept_Zn_put"/>
</dbReference>
<feature type="compositionally biased region" description="Polar residues" evidence="5">
    <location>
        <begin position="260"/>
        <end position="269"/>
    </location>
</feature>
<feature type="region of interest" description="Disordered" evidence="5">
    <location>
        <begin position="1"/>
        <end position="21"/>
    </location>
</feature>
<comment type="caution">
    <text evidence="7">The sequence shown here is derived from an EMBL/GenBank/DDBJ whole genome shotgun (WGS) entry which is preliminary data.</text>
</comment>
<evidence type="ECO:0000313" key="8">
    <source>
        <dbReference type="Proteomes" id="UP001501475"/>
    </source>
</evidence>